<protein>
    <submittedName>
        <fullName evidence="2">Uncharacterized protein</fullName>
    </submittedName>
</protein>
<feature type="compositionally biased region" description="Low complexity" evidence="1">
    <location>
        <begin position="599"/>
        <end position="616"/>
    </location>
</feature>
<comment type="caution">
    <text evidence="2">The sequence shown here is derived from an EMBL/GenBank/DDBJ whole genome shotgun (WGS) entry which is preliminary data.</text>
</comment>
<dbReference type="AlphaFoldDB" id="A0A427Y1T7"/>
<feature type="region of interest" description="Disordered" evidence="1">
    <location>
        <begin position="41"/>
        <end position="72"/>
    </location>
</feature>
<feature type="compositionally biased region" description="Low complexity" evidence="1">
    <location>
        <begin position="628"/>
        <end position="645"/>
    </location>
</feature>
<evidence type="ECO:0000313" key="3">
    <source>
        <dbReference type="Proteomes" id="UP000279236"/>
    </source>
</evidence>
<feature type="region of interest" description="Disordered" evidence="1">
    <location>
        <begin position="386"/>
        <end position="423"/>
    </location>
</feature>
<accession>A0A427Y1T7</accession>
<gene>
    <name evidence="2" type="ORF">EHS24_006605</name>
</gene>
<evidence type="ECO:0000256" key="1">
    <source>
        <dbReference type="SAM" id="MobiDB-lite"/>
    </source>
</evidence>
<dbReference type="GeneID" id="39591148"/>
<dbReference type="EMBL" id="RSCE01000003">
    <property type="protein sequence ID" value="RSH85020.1"/>
    <property type="molecule type" value="Genomic_DNA"/>
</dbReference>
<dbReference type="RefSeq" id="XP_028478468.1">
    <property type="nucleotide sequence ID" value="XM_028622016.1"/>
</dbReference>
<feature type="region of interest" description="Disordered" evidence="1">
    <location>
        <begin position="571"/>
        <end position="706"/>
    </location>
</feature>
<feature type="compositionally biased region" description="Polar residues" evidence="1">
    <location>
        <begin position="56"/>
        <end position="68"/>
    </location>
</feature>
<feature type="region of interest" description="Disordered" evidence="1">
    <location>
        <begin position="719"/>
        <end position="745"/>
    </location>
</feature>
<proteinExistence type="predicted"/>
<name>A0A427Y1T7_9TREE</name>
<keyword evidence="3" id="KW-1185">Reference proteome</keyword>
<feature type="compositionally biased region" description="Polar residues" evidence="1">
    <location>
        <begin position="407"/>
        <end position="423"/>
    </location>
</feature>
<evidence type="ECO:0000313" key="2">
    <source>
        <dbReference type="EMBL" id="RSH85020.1"/>
    </source>
</evidence>
<dbReference type="Proteomes" id="UP000279236">
    <property type="component" value="Unassembled WGS sequence"/>
</dbReference>
<sequence>MSVLSPPPSTVTPPPSSTCESFDFNTGYLAPPVISSLNLSAISDTSSDGGPPTPHASITKSPTPSNSPRKVRPLTAFNDNVHLISGDIPSQVCDLFANATPMPPLPLLSTPTSDGVATSPRLSPPQYASTCSDILKYGFSYIVNHLALEEFAEKDNACGTAFKEIFTLYSRSMGHLNADEALKAATLYGFGPSTTVPALFWSDLPRFDIAVNNLALMHENPTNAFIENIRENTSDLRNKLHRLGAFVGWLPIRIGDNIEERDSREFRDRYLAKWSDIVDSKTAFFFSDWSSEWLVDEMAMPYSIPQTSLNKPLADALEPLGDLHSFTAEMDSRDVFGSATVPSLDSSFGSTIVRRRDPIPSFDEPQLPVSFIAPLNTGKKLVAKKKGFPSAPYPSPPTSDAHKLRHSVSTQLHTSPTPLTVQKPNMGLAMADMPLDDSNGIRTASTLGPSAKLGLVDYLGHVVQKRTPSPVKQGTIGRNASTRSDIRFRIDDDEKIVETLQPQSWRNAPGVTTKWPPTMSHAKCMSGLRHKESFRDLGELGATTVSHGKDYWASSLGRSKFPFANDPVERRSMTMANSRRSSSSRGPIPTFTAQEAHATDLPTATTRTLSTRFSTTNLHAPDSTATMRLGTPSTPTTRPRPLRTSKSINVLDASKYLRQPKVEPQSDSEEGCLTGNEADDEEMARPSNPTPRASRRRINTDKRWEEGEKLDSVKRLTKKRSKWTLPEGYPAMPKPTFLFSGSEVK</sequence>
<reference evidence="2 3" key="1">
    <citation type="submission" date="2018-11" db="EMBL/GenBank/DDBJ databases">
        <title>Genome sequence of Apiotrichum porosum DSM 27194.</title>
        <authorList>
            <person name="Aliyu H."/>
            <person name="Gorte O."/>
            <person name="Ochsenreither K."/>
        </authorList>
    </citation>
    <scope>NUCLEOTIDE SEQUENCE [LARGE SCALE GENOMIC DNA]</scope>
    <source>
        <strain evidence="2 3">DSM 27194</strain>
    </source>
</reference>
<organism evidence="2 3">
    <name type="scientific">Apiotrichum porosum</name>
    <dbReference type="NCBI Taxonomy" id="105984"/>
    <lineage>
        <taxon>Eukaryota</taxon>
        <taxon>Fungi</taxon>
        <taxon>Dikarya</taxon>
        <taxon>Basidiomycota</taxon>
        <taxon>Agaricomycotina</taxon>
        <taxon>Tremellomycetes</taxon>
        <taxon>Trichosporonales</taxon>
        <taxon>Trichosporonaceae</taxon>
        <taxon>Apiotrichum</taxon>
    </lineage>
</organism>